<evidence type="ECO:0000256" key="2">
    <source>
        <dbReference type="ARBA" id="ARBA00022553"/>
    </source>
</evidence>
<dbReference type="SUPFAM" id="SSF47459">
    <property type="entry name" value="HLH, helix-loop-helix DNA-binding domain"/>
    <property type="match status" value="1"/>
</dbReference>
<dbReference type="InterPro" id="IPR036638">
    <property type="entry name" value="HLH_DNA-bd_sf"/>
</dbReference>
<evidence type="ECO:0000256" key="4">
    <source>
        <dbReference type="ARBA" id="ARBA00023125"/>
    </source>
</evidence>
<dbReference type="CDD" id="cd19689">
    <property type="entry name" value="bHLHzip_MLXIPL"/>
    <property type="match status" value="1"/>
</dbReference>
<dbReference type="GO" id="GO:0046983">
    <property type="term" value="F:protein dimerization activity"/>
    <property type="evidence" value="ECO:0007669"/>
    <property type="project" value="InterPro"/>
</dbReference>
<keyword evidence="6" id="KW-0539">Nucleus</keyword>
<dbReference type="GO" id="GO:0005634">
    <property type="term" value="C:nucleus"/>
    <property type="evidence" value="ECO:0007669"/>
    <property type="project" value="UniProtKB-SubCell"/>
</dbReference>
<feature type="compositionally biased region" description="Low complexity" evidence="8">
    <location>
        <begin position="566"/>
        <end position="580"/>
    </location>
</feature>
<reference evidence="10" key="1">
    <citation type="submission" date="2025-08" db="UniProtKB">
        <authorList>
            <consortium name="Ensembl"/>
        </authorList>
    </citation>
    <scope>IDENTIFICATION</scope>
</reference>
<dbReference type="InterPro" id="IPR011598">
    <property type="entry name" value="bHLH_dom"/>
</dbReference>
<protein>
    <submittedName>
        <fullName evidence="10">MLX interacting protein like</fullName>
    </submittedName>
</protein>
<evidence type="ECO:0000256" key="1">
    <source>
        <dbReference type="ARBA" id="ARBA00004123"/>
    </source>
</evidence>
<proteinExistence type="predicted"/>
<feature type="region of interest" description="Disordered" evidence="8">
    <location>
        <begin position="1"/>
        <end position="81"/>
    </location>
</feature>
<reference evidence="10" key="2">
    <citation type="submission" date="2025-09" db="UniProtKB">
        <authorList>
            <consortium name="Ensembl"/>
        </authorList>
    </citation>
    <scope>IDENTIFICATION</scope>
</reference>
<feature type="compositionally biased region" description="Pro residues" evidence="8">
    <location>
        <begin position="417"/>
        <end position="434"/>
    </location>
</feature>
<evidence type="ECO:0000256" key="7">
    <source>
        <dbReference type="SAM" id="Coils"/>
    </source>
</evidence>
<dbReference type="GO" id="GO:0000978">
    <property type="term" value="F:RNA polymerase II cis-regulatory region sequence-specific DNA binding"/>
    <property type="evidence" value="ECO:0007669"/>
    <property type="project" value="TreeGrafter"/>
</dbReference>
<accession>A0A8B9DYD8</accession>
<dbReference type="PROSITE" id="PS50888">
    <property type="entry name" value="BHLH"/>
    <property type="match status" value="1"/>
</dbReference>
<feature type="region of interest" description="Disordered" evidence="8">
    <location>
        <begin position="416"/>
        <end position="453"/>
    </location>
</feature>
<dbReference type="AlphaFoldDB" id="A0A8B9DYD8"/>
<keyword evidence="11" id="KW-1185">Reference proteome</keyword>
<sequence>MAQAQVGLPGPFPEPLVGPCPDSDFDSDSEDATMGGAGPGAGVQKPSQVIHSGHFMVSSPHSDSLPRRRHRHAEPEAADPRSIDPTLTRLFECMSLEYSGKLVSPKWKNFKGQRLLCRDKIRLNNAIWRAWYIQYVEQRKNPMCGFITPLEGSEADEHRKPEAVVLEGNYWKRRIEVVMREYHKWRIYYKKRLRKSSREGELSSPKQDEDAWRPTEKWCNQLFCNVVPMLLGNEEEELGGRQHFDLDTFLSDISDTLFTMTQTPSTHQALPEDAYIGNADMIQPDLAPLQPSLDDTMEISDIFISHRPLPAQTQLGYQEPPCFVTMAEPLYGGGGAMPASPDALLPPSTLLQPGSASQLSLHGAFLSSEQPPPPLAPEPPAAVPGSLSPQLKHKPLLQYNFPGKCVGMEPLGLPYTSPSPSPGPPLLGPEPPFSPASAPRSKFPYTASPSPSLLAHPVSPLSTPCFAQHTPGMGYAVDMVPPGYPGPAAPQHLPHTAPGSPRFATPKGPSPGGSGRSKAKAGSTKAKRLPGPSVPPHLAVPNSCLTQLLTTAKQEPALDTSPAHGPALLPASPVSPQSSVPDVPAAFLSRVAQLSPGLSPGSSPSQAVPVPVMLAGAAPGPLLVPKVEQLSPTSSCGSDWPKPRQASSGPTAGLGTGISLHHPTSRRGRPESSKIESRRITHISAEQKRRFNIKLGFDTLHSLVSTLSTQPSIKVSKATTLQKTAEYICKLQQERAALQDEAQRLREQIEELNSSINLCQEQLPATGVPITRQRFDQMRSMFDEYVRSSTLQNWKFWIVSFGAGACSWLCSLHQTPGPLVCPLSPLLCPSSSRGSGDDARWEPTEMLWLRGSFCYKGVSRVGINYQSLGKREVTSGAELTVAVQGGAPGGLRKGPGTNLVT</sequence>
<keyword evidence="7" id="KW-0175">Coiled coil</keyword>
<evidence type="ECO:0000256" key="8">
    <source>
        <dbReference type="SAM" id="MobiDB-lite"/>
    </source>
</evidence>
<keyword evidence="2" id="KW-0597">Phosphoprotein</keyword>
<feature type="compositionally biased region" description="Pro residues" evidence="8">
    <location>
        <begin position="370"/>
        <end position="382"/>
    </location>
</feature>
<evidence type="ECO:0000313" key="11">
    <source>
        <dbReference type="Proteomes" id="UP000694521"/>
    </source>
</evidence>
<feature type="region of interest" description="Disordered" evidence="8">
    <location>
        <begin position="628"/>
        <end position="679"/>
    </location>
</feature>
<feature type="region of interest" description="Disordered" evidence="8">
    <location>
        <begin position="557"/>
        <end position="580"/>
    </location>
</feature>
<feature type="coiled-coil region" evidence="7">
    <location>
        <begin position="728"/>
        <end position="762"/>
    </location>
</feature>
<dbReference type="Ensembl" id="ENSACDT00005016770.1">
    <property type="protein sequence ID" value="ENSACDP00005013922.1"/>
    <property type="gene ID" value="ENSACDG00005010209.1"/>
</dbReference>
<name>A0A8B9DYD8_ANSCY</name>
<dbReference type="GO" id="GO:0000981">
    <property type="term" value="F:DNA-binding transcription factor activity, RNA polymerase II-specific"/>
    <property type="evidence" value="ECO:0007669"/>
    <property type="project" value="TreeGrafter"/>
</dbReference>
<dbReference type="Pfam" id="PF00010">
    <property type="entry name" value="HLH"/>
    <property type="match status" value="1"/>
</dbReference>
<feature type="compositionally biased region" description="Basic and acidic residues" evidence="8">
    <location>
        <begin position="668"/>
        <end position="679"/>
    </location>
</feature>
<evidence type="ECO:0000259" key="9">
    <source>
        <dbReference type="PROSITE" id="PS50888"/>
    </source>
</evidence>
<evidence type="ECO:0000256" key="5">
    <source>
        <dbReference type="ARBA" id="ARBA00023163"/>
    </source>
</evidence>
<keyword evidence="4" id="KW-0238">DNA-binding</keyword>
<keyword evidence="5" id="KW-0804">Transcription</keyword>
<dbReference type="FunFam" id="4.10.280.10:FF:000028">
    <property type="entry name" value="MLX interacting protein like"/>
    <property type="match status" value="1"/>
</dbReference>
<feature type="domain" description="BHLH" evidence="9">
    <location>
        <begin position="677"/>
        <end position="731"/>
    </location>
</feature>
<dbReference type="CDD" id="cd21771">
    <property type="entry name" value="NES2-NLS_ChREBP"/>
    <property type="match status" value="1"/>
</dbReference>
<evidence type="ECO:0000256" key="6">
    <source>
        <dbReference type="ARBA" id="ARBA00023242"/>
    </source>
</evidence>
<dbReference type="PANTHER" id="PTHR15741">
    <property type="entry name" value="BASIC HELIX-LOOP-HELIX ZIP TRANSCRIPTION FACTOR"/>
    <property type="match status" value="1"/>
</dbReference>
<dbReference type="Proteomes" id="UP000694521">
    <property type="component" value="Unplaced"/>
</dbReference>
<organism evidence="10 11">
    <name type="scientific">Anser cygnoides</name>
    <name type="common">Swan goose</name>
    <dbReference type="NCBI Taxonomy" id="8845"/>
    <lineage>
        <taxon>Eukaryota</taxon>
        <taxon>Metazoa</taxon>
        <taxon>Chordata</taxon>
        <taxon>Craniata</taxon>
        <taxon>Vertebrata</taxon>
        <taxon>Euteleostomi</taxon>
        <taxon>Archelosauria</taxon>
        <taxon>Archosauria</taxon>
        <taxon>Dinosauria</taxon>
        <taxon>Saurischia</taxon>
        <taxon>Theropoda</taxon>
        <taxon>Coelurosauria</taxon>
        <taxon>Aves</taxon>
        <taxon>Neognathae</taxon>
        <taxon>Galloanserae</taxon>
        <taxon>Anseriformes</taxon>
        <taxon>Anatidae</taxon>
        <taxon>Anserinae</taxon>
        <taxon>Anser</taxon>
    </lineage>
</organism>
<comment type="subcellular location">
    <subcellularLocation>
        <location evidence="1">Nucleus</location>
    </subcellularLocation>
</comment>
<keyword evidence="3" id="KW-0805">Transcription regulation</keyword>
<evidence type="ECO:0000313" key="10">
    <source>
        <dbReference type="Ensembl" id="ENSACDP00005013922.1"/>
    </source>
</evidence>
<dbReference type="Gene3D" id="4.10.280.10">
    <property type="entry name" value="Helix-loop-helix DNA-binding domain"/>
    <property type="match status" value="1"/>
</dbReference>
<dbReference type="InterPro" id="IPR052207">
    <property type="entry name" value="Max-like/E-box_TFs"/>
</dbReference>
<feature type="region of interest" description="Disordered" evidence="8">
    <location>
        <begin position="365"/>
        <end position="387"/>
    </location>
</feature>
<feature type="region of interest" description="Disordered" evidence="8">
    <location>
        <begin position="486"/>
        <end position="538"/>
    </location>
</feature>
<dbReference type="PANTHER" id="PTHR15741:SF14">
    <property type="entry name" value="CARBOHYDRATE-RESPONSIVE ELEMENT-BINDING PROTEIN"/>
    <property type="match status" value="1"/>
</dbReference>
<dbReference type="SMART" id="SM00353">
    <property type="entry name" value="HLH"/>
    <property type="match status" value="1"/>
</dbReference>
<evidence type="ECO:0000256" key="3">
    <source>
        <dbReference type="ARBA" id="ARBA00023015"/>
    </source>
</evidence>